<dbReference type="GO" id="GO:0005739">
    <property type="term" value="C:mitochondrion"/>
    <property type="evidence" value="ECO:0007669"/>
    <property type="project" value="TreeGrafter"/>
</dbReference>
<dbReference type="KEGG" id="ccp:CHC_T00008312001"/>
<dbReference type="Gene3D" id="3.40.50.12470">
    <property type="match status" value="1"/>
</dbReference>
<evidence type="ECO:0000256" key="7">
    <source>
        <dbReference type="ARBA" id="ARBA00040267"/>
    </source>
</evidence>
<dbReference type="FunFam" id="3.40.50.12470:FF:000003">
    <property type="entry name" value="2-oxoglutarate dehydrogenase E1 component"/>
    <property type="match status" value="1"/>
</dbReference>
<dbReference type="InterPro" id="IPR032106">
    <property type="entry name" value="2-oxogl_dehyd_N"/>
</dbReference>
<dbReference type="Pfam" id="PF00676">
    <property type="entry name" value="E1_dh"/>
    <property type="match status" value="1"/>
</dbReference>
<dbReference type="Gene3D" id="1.10.287.1150">
    <property type="entry name" value="TPP helical domain"/>
    <property type="match status" value="1"/>
</dbReference>
<dbReference type="PhylomeDB" id="R7QHY2"/>
<comment type="similarity">
    <text evidence="2">Belongs to the alpha-ketoglutarate dehydrogenase family.</text>
</comment>
<protein>
    <recommendedName>
        <fullName evidence="7">2-oxoglutarate dehydrogenase, mitochondrial</fullName>
        <ecNumber evidence="3">1.2.4.2</ecNumber>
    </recommendedName>
    <alternativeName>
        <fullName evidence="8">2-oxoglutarate dehydrogenase complex component E1</fullName>
    </alternativeName>
</protein>
<evidence type="ECO:0000256" key="1">
    <source>
        <dbReference type="ARBA" id="ARBA00001964"/>
    </source>
</evidence>
<dbReference type="InterPro" id="IPR005475">
    <property type="entry name" value="Transketolase-like_Pyr-bd"/>
</dbReference>
<dbReference type="PANTHER" id="PTHR23152:SF4">
    <property type="entry name" value="2-OXOADIPATE DEHYDROGENASE COMPLEX COMPONENT E1"/>
    <property type="match status" value="1"/>
</dbReference>
<evidence type="ECO:0000256" key="8">
    <source>
        <dbReference type="ARBA" id="ARBA00042984"/>
    </source>
</evidence>
<dbReference type="OrthoDB" id="413077at2759"/>
<feature type="domain" description="Transketolase-like pyrimidine-binding" evidence="9">
    <location>
        <begin position="646"/>
        <end position="858"/>
    </location>
</feature>
<reference evidence="11" key="1">
    <citation type="journal article" date="2013" name="Proc. Natl. Acad. Sci. U.S.A.">
        <title>Genome structure and metabolic features in the red seaweed Chondrus crispus shed light on evolution of the Archaeplastida.</title>
        <authorList>
            <person name="Collen J."/>
            <person name="Porcel B."/>
            <person name="Carre W."/>
            <person name="Ball S.G."/>
            <person name="Chaparro C."/>
            <person name="Tonon T."/>
            <person name="Barbeyron T."/>
            <person name="Michel G."/>
            <person name="Noel B."/>
            <person name="Valentin K."/>
            <person name="Elias M."/>
            <person name="Artiguenave F."/>
            <person name="Arun A."/>
            <person name="Aury J.M."/>
            <person name="Barbosa-Neto J.F."/>
            <person name="Bothwell J.H."/>
            <person name="Bouget F.Y."/>
            <person name="Brillet L."/>
            <person name="Cabello-Hurtado F."/>
            <person name="Capella-Gutierrez S."/>
            <person name="Charrier B."/>
            <person name="Cladiere L."/>
            <person name="Cock J.M."/>
            <person name="Coelho S.M."/>
            <person name="Colleoni C."/>
            <person name="Czjzek M."/>
            <person name="Da Silva C."/>
            <person name="Delage L."/>
            <person name="Denoeud F."/>
            <person name="Deschamps P."/>
            <person name="Dittami S.M."/>
            <person name="Gabaldon T."/>
            <person name="Gachon C.M."/>
            <person name="Groisillier A."/>
            <person name="Herve C."/>
            <person name="Jabbari K."/>
            <person name="Katinka M."/>
            <person name="Kloareg B."/>
            <person name="Kowalczyk N."/>
            <person name="Labadie K."/>
            <person name="Leblanc C."/>
            <person name="Lopez P.J."/>
            <person name="McLachlan D.H."/>
            <person name="Meslet-Cladiere L."/>
            <person name="Moustafa A."/>
            <person name="Nehr Z."/>
            <person name="Nyvall Collen P."/>
            <person name="Panaud O."/>
            <person name="Partensky F."/>
            <person name="Poulain J."/>
            <person name="Rensing S.A."/>
            <person name="Rousvoal S."/>
            <person name="Samson G."/>
            <person name="Symeonidi A."/>
            <person name="Weissenbach J."/>
            <person name="Zambounis A."/>
            <person name="Wincker P."/>
            <person name="Boyen C."/>
        </authorList>
    </citation>
    <scope>NUCLEOTIDE SEQUENCE [LARGE SCALE GENOMIC DNA]</scope>
    <source>
        <strain evidence="11">cv. Stackhouse</strain>
    </source>
</reference>
<proteinExistence type="inferred from homology"/>
<evidence type="ECO:0000256" key="4">
    <source>
        <dbReference type="ARBA" id="ARBA00023002"/>
    </source>
</evidence>
<dbReference type="GO" id="GO:0030976">
    <property type="term" value="F:thiamine pyrophosphate binding"/>
    <property type="evidence" value="ECO:0007669"/>
    <property type="project" value="InterPro"/>
</dbReference>
<dbReference type="GeneID" id="17324912"/>
<keyword evidence="11" id="KW-1185">Reference proteome</keyword>
<evidence type="ECO:0000313" key="10">
    <source>
        <dbReference type="EMBL" id="CDF37378.1"/>
    </source>
</evidence>
<dbReference type="SUPFAM" id="SSF52518">
    <property type="entry name" value="Thiamin diphosphate-binding fold (THDP-binding)"/>
    <property type="match status" value="2"/>
</dbReference>
<organism evidence="10 11">
    <name type="scientific">Chondrus crispus</name>
    <name type="common">Carrageen Irish moss</name>
    <name type="synonym">Polymorpha crispa</name>
    <dbReference type="NCBI Taxonomy" id="2769"/>
    <lineage>
        <taxon>Eukaryota</taxon>
        <taxon>Rhodophyta</taxon>
        <taxon>Florideophyceae</taxon>
        <taxon>Rhodymeniophycidae</taxon>
        <taxon>Gigartinales</taxon>
        <taxon>Gigartinaceae</taxon>
        <taxon>Chondrus</taxon>
    </lineage>
</organism>
<dbReference type="NCBIfam" id="NF008907">
    <property type="entry name" value="PRK12270.1"/>
    <property type="match status" value="1"/>
</dbReference>
<keyword evidence="5" id="KW-0786">Thiamine pyrophosphate</keyword>
<dbReference type="InterPro" id="IPR031717">
    <property type="entry name" value="ODO-1/KGD_C"/>
</dbReference>
<evidence type="ECO:0000256" key="3">
    <source>
        <dbReference type="ARBA" id="ARBA00012280"/>
    </source>
</evidence>
<dbReference type="Pfam" id="PF16078">
    <property type="entry name" value="2-oxogl_dehyd_N"/>
    <property type="match status" value="1"/>
</dbReference>
<dbReference type="EC" id="1.2.4.2" evidence="3"/>
<evidence type="ECO:0000256" key="6">
    <source>
        <dbReference type="ARBA" id="ARBA00037426"/>
    </source>
</evidence>
<evidence type="ECO:0000256" key="5">
    <source>
        <dbReference type="ARBA" id="ARBA00023052"/>
    </source>
</evidence>
<dbReference type="Pfam" id="PF16870">
    <property type="entry name" value="OxoGdeHyase_C"/>
    <property type="match status" value="1"/>
</dbReference>
<dbReference type="GO" id="GO:0006099">
    <property type="term" value="P:tricarboxylic acid cycle"/>
    <property type="evidence" value="ECO:0007669"/>
    <property type="project" value="TreeGrafter"/>
</dbReference>
<evidence type="ECO:0000259" key="9">
    <source>
        <dbReference type="SMART" id="SM00861"/>
    </source>
</evidence>
<dbReference type="Gene3D" id="3.40.50.11610">
    <property type="entry name" value="Multifunctional 2-oxoglutarate metabolism enzyme, C-terminal domain"/>
    <property type="match status" value="1"/>
</dbReference>
<dbReference type="InterPro" id="IPR001017">
    <property type="entry name" value="DH_E1"/>
</dbReference>
<dbReference type="Pfam" id="PF02779">
    <property type="entry name" value="Transket_pyr"/>
    <property type="match status" value="1"/>
</dbReference>
<dbReference type="Gene3D" id="3.40.50.970">
    <property type="match status" value="1"/>
</dbReference>
<accession>R7QHY2</accession>
<dbReference type="Gramene" id="CDF37378">
    <property type="protein sequence ID" value="CDF37378"/>
    <property type="gene ID" value="CHC_T00008312001"/>
</dbReference>
<evidence type="ECO:0000256" key="2">
    <source>
        <dbReference type="ARBA" id="ARBA00006936"/>
    </source>
</evidence>
<dbReference type="STRING" id="2769.R7QHY2"/>
<dbReference type="NCBIfam" id="TIGR00239">
    <property type="entry name" value="2oxo_dh_E1"/>
    <property type="match status" value="1"/>
</dbReference>
<dbReference type="GO" id="GO:0045252">
    <property type="term" value="C:oxoglutarate dehydrogenase complex"/>
    <property type="evidence" value="ECO:0007669"/>
    <property type="project" value="TreeGrafter"/>
</dbReference>
<comment type="function">
    <text evidence="6">The 2-oxoglutarate dehydrogenase complex catalyzes the overall conversion of 2-oxoglutarate to succinyl-CoA and CO(2). It contains multiple copies of three enzymatic components: 2-oxoglutarate dehydrogenase (E1), dihydrolipoamide succinyltransferase (E2) and lipoamide dehydrogenase (E3).</text>
</comment>
<dbReference type="AlphaFoldDB" id="R7QHY2"/>
<dbReference type="SMART" id="SM00861">
    <property type="entry name" value="Transket_pyr"/>
    <property type="match status" value="1"/>
</dbReference>
<dbReference type="InterPro" id="IPR011603">
    <property type="entry name" value="2oxoglutarate_DH_E1"/>
</dbReference>
<dbReference type="InterPro" id="IPR042179">
    <property type="entry name" value="KGD_C_sf"/>
</dbReference>
<dbReference type="PANTHER" id="PTHR23152">
    <property type="entry name" value="2-OXOGLUTARATE DEHYDROGENASE"/>
    <property type="match status" value="1"/>
</dbReference>
<dbReference type="GO" id="GO:0004591">
    <property type="term" value="F:oxoglutarate dehydrogenase (succinyl-transferring) activity"/>
    <property type="evidence" value="ECO:0007669"/>
    <property type="project" value="UniProtKB-EC"/>
</dbReference>
<dbReference type="EMBL" id="HG001833">
    <property type="protein sequence ID" value="CDF37378.1"/>
    <property type="molecule type" value="Genomic_DNA"/>
</dbReference>
<comment type="cofactor">
    <cofactor evidence="1">
        <name>thiamine diphosphate</name>
        <dbReference type="ChEBI" id="CHEBI:58937"/>
    </cofactor>
</comment>
<evidence type="ECO:0000313" key="11">
    <source>
        <dbReference type="Proteomes" id="UP000012073"/>
    </source>
</evidence>
<dbReference type="NCBIfam" id="NF006914">
    <property type="entry name" value="PRK09404.1"/>
    <property type="match status" value="1"/>
</dbReference>
<dbReference type="PIRSF" id="PIRSF000157">
    <property type="entry name" value="Oxoglu_dh_E1"/>
    <property type="match status" value="1"/>
</dbReference>
<name>R7QHY2_CHOCR</name>
<sequence>MSATRARFLLTRALAGVASPRSPMAIARPLATKARSATPALAGTKLDPSESFMTGTNATVLEEMYERYREDPNSVHSSWTTFFHNLEIGVAPGDAVELIRVNRNKLDTVPAGMTPGKDLFQISQDTIQLMSMIRAYRHRGHLVADLDPLGMRRKILSSGGIDPFKIHRESDPKHYNFTEADMDREFVVYGELPGPPVRRLKDIVALLRKAYCGKIGAEYRHMLSRDEKFWIGNILENENERPFSTEEKKEILRDLAEGELFETFLARKHNTAKRFGLEGGESLIPGLQAMIDHGSQLGVENVVLGMSHRGRLNVLGNVAQKPLEQIFHEFVPREDPFADSYLGSGDVKYHLGTSTTRKMRSGNTVHFSLLANPSHLEAVDPVVVGKTRAKQFFTEDFNREKTMALMLHGDASFAGQGVVAETLELSDLRDYTTGGTIHIVVNNQIGFTTDPKEARSSPYPTDVAKTVGMPIFHVNGDCPESVVKVCKIAMDYRQRFQKDVVVDLFCYRRHGHNELDQPMFTQPHMYKLIKAHDTPMNIYGKQLISEGVITDAEFKDLTASINKSLHEKFDIGKTWKPSEKDWLSSHWKGMKSEADHSRLQTTGVELKKLRQVGMKHCEVPEGFKLHSILRKQFADRKKSLEMGEGILWATAEALAFGSLLLDGFAVRLSGQDCERGTFSQRHAVLHHQDEEGIFVPLNNLNMGEQAHFQVCNSNLSEMAVLGFEMGYSLESPQSLVMWEAQFGDFANGAQVIIDTFLAAGERKWRRQSGLTLLLPHGYEGQGPEHSSARLERYLQMCDDDPDVMPDMDPHKSKQIQDCNWQVVNCSTPANYFHVLRRQVAREFRKPLIVMTPKSLLRDHVCKSSLSEFGEGAMFRRVIPDESTGMVTPEKVKRLVFCSGKVYYDILKERSLRNVEDVAIARVEQISPFPFDLVQAEAAKYPNAEVVWRQEESKNMGAWAYVQPRFATALRDLENGHERGQLTYIGRQPSASPATGSIRTHQQEQVALNEETFTY</sequence>
<dbReference type="RefSeq" id="XP_005717197.1">
    <property type="nucleotide sequence ID" value="XM_005717140.1"/>
</dbReference>
<dbReference type="Proteomes" id="UP000012073">
    <property type="component" value="Unassembled WGS sequence"/>
</dbReference>
<dbReference type="CDD" id="cd02016">
    <property type="entry name" value="TPP_E1_OGDC_like"/>
    <property type="match status" value="1"/>
</dbReference>
<dbReference type="OMA" id="RDSYCRT"/>
<keyword evidence="4" id="KW-0560">Oxidoreductase</keyword>
<dbReference type="InterPro" id="IPR029061">
    <property type="entry name" value="THDP-binding"/>
</dbReference>
<gene>
    <name evidence="10" type="ORF">CHC_T00008312001</name>
</gene>